<dbReference type="Proteomes" id="UP000603715">
    <property type="component" value="Unassembled WGS sequence"/>
</dbReference>
<dbReference type="Proteomes" id="UP001107960">
    <property type="component" value="Unassembled WGS sequence"/>
</dbReference>
<protein>
    <submittedName>
        <fullName evidence="10">Efflux RND transporter periplasmic adaptor subunit</fullName>
    </submittedName>
</protein>
<dbReference type="PANTHER" id="PTHR30158">
    <property type="entry name" value="ACRA/E-RELATED COMPONENT OF DRUG EFFLUX TRANSPORTER"/>
    <property type="match status" value="1"/>
</dbReference>
<dbReference type="Pfam" id="PF25944">
    <property type="entry name" value="Beta-barrel_RND"/>
    <property type="match status" value="1"/>
</dbReference>
<feature type="domain" description="Multidrug resistance protein MdtA-like beta-barrel" evidence="7">
    <location>
        <begin position="215"/>
        <end position="298"/>
    </location>
</feature>
<evidence type="ECO:0000313" key="10">
    <source>
        <dbReference type="EMBL" id="MCC9036130.1"/>
    </source>
</evidence>
<reference evidence="9" key="3">
    <citation type="submission" date="2024-05" db="EMBL/GenBank/DDBJ databases">
        <title>Description of novel Chryseobacterium sp. strain C-2.</title>
        <authorList>
            <person name="Saticioglu I.B."/>
        </authorList>
    </citation>
    <scope>NUCLEOTIDE SEQUENCE</scope>
    <source>
        <strain evidence="9">C-2</strain>
    </source>
</reference>
<dbReference type="RefSeq" id="WP_191177938.1">
    <property type="nucleotide sequence ID" value="NZ_JACXXP010000001.1"/>
</dbReference>
<comment type="similarity">
    <text evidence="2">Belongs to the membrane fusion protein (MFP) (TC 8.A.1) family.</text>
</comment>
<dbReference type="Gene3D" id="2.40.50.100">
    <property type="match status" value="1"/>
</dbReference>
<dbReference type="InterPro" id="IPR058624">
    <property type="entry name" value="MdtA-like_HH"/>
</dbReference>
<dbReference type="GO" id="GO:0030313">
    <property type="term" value="C:cell envelope"/>
    <property type="evidence" value="ECO:0007669"/>
    <property type="project" value="UniProtKB-SubCell"/>
</dbReference>
<feature type="domain" description="Multidrug resistance protein MdtA-like barrel-sandwich hybrid" evidence="6">
    <location>
        <begin position="65"/>
        <end position="197"/>
    </location>
</feature>
<gene>
    <name evidence="9" type="ORF">IEW27_01645</name>
    <name evidence="10" type="ORF">LNP80_18075</name>
</gene>
<dbReference type="Gene3D" id="1.10.287.470">
    <property type="entry name" value="Helix hairpin bin"/>
    <property type="match status" value="1"/>
</dbReference>
<name>A0A9Q3YWX3_9FLAO</name>
<evidence type="ECO:0000259" key="7">
    <source>
        <dbReference type="Pfam" id="PF25944"/>
    </source>
</evidence>
<comment type="subcellular location">
    <subcellularLocation>
        <location evidence="1">Cell envelope</location>
    </subcellularLocation>
</comment>
<evidence type="ECO:0000256" key="2">
    <source>
        <dbReference type="ARBA" id="ARBA00009477"/>
    </source>
</evidence>
<dbReference type="Gene3D" id="2.40.420.20">
    <property type="match status" value="1"/>
</dbReference>
<evidence type="ECO:0000256" key="4">
    <source>
        <dbReference type="SAM" id="MobiDB-lite"/>
    </source>
</evidence>
<dbReference type="Pfam" id="PF25876">
    <property type="entry name" value="HH_MFP_RND"/>
    <property type="match status" value="1"/>
</dbReference>
<dbReference type="Gene3D" id="2.40.30.170">
    <property type="match status" value="1"/>
</dbReference>
<dbReference type="AlphaFoldDB" id="A0A9Q3YWX3"/>
<evidence type="ECO:0000256" key="1">
    <source>
        <dbReference type="ARBA" id="ARBA00004196"/>
    </source>
</evidence>
<evidence type="ECO:0000313" key="9">
    <source>
        <dbReference type="EMBL" id="MBD3903300.1"/>
    </source>
</evidence>
<reference evidence="11" key="2">
    <citation type="submission" date="2023-07" db="EMBL/GenBank/DDBJ databases">
        <title>Description of novel Chryseobacterium sp. strain C-2.</title>
        <authorList>
            <person name="Saticioglu I.B."/>
        </authorList>
    </citation>
    <scope>NUCLEOTIDE SEQUENCE [LARGE SCALE GENOMIC DNA]</scope>
    <source>
        <strain evidence="11">C-2</strain>
    </source>
</reference>
<dbReference type="GO" id="GO:0046677">
    <property type="term" value="P:response to antibiotic"/>
    <property type="evidence" value="ECO:0007669"/>
    <property type="project" value="TreeGrafter"/>
</dbReference>
<sequence>MNNLNRNLISNTVKVCGVFLLLSCKNTDQQAAQFPPMELPVSIIEKGNGLVSREYPASIEGVADVEIRPQVSGYLKQIYVDEGAYVRAGQPLFKIEDRIYAEQYNTAKAAISVARANLSNAKIDLDRRKELVKEKIVSNIQFQQSQAAYEAARASLDQAEAAAQSARINLEFSVIKAPVSGYLSRINYRLGSLIGPSSVEPITLLSDSHQLNAYFSMSESDFLSFQDTHIGSTLSEKIKNSPLVGLQIANGKMFDQKGKLDAVDGQFNANTGSVTFRAKLDNSKNMLKAGNTGKIIIDQRYDNVILIPIASTTTVQDKVYVFTLDKQNKAVQRSIEVLGKTGLNYMVTSGINPGETYVVSGFERLQAGMPVVPKGGGNKKDQKVAGSSKSTNN</sequence>
<evidence type="ECO:0000259" key="6">
    <source>
        <dbReference type="Pfam" id="PF25917"/>
    </source>
</evidence>
<comment type="caution">
    <text evidence="10">The sequence shown here is derived from an EMBL/GenBank/DDBJ whole genome shotgun (WGS) entry which is preliminary data.</text>
</comment>
<keyword evidence="3" id="KW-0175">Coiled coil</keyword>
<dbReference type="InterPro" id="IPR058627">
    <property type="entry name" value="MdtA-like_C"/>
</dbReference>
<evidence type="ECO:0000259" key="8">
    <source>
        <dbReference type="Pfam" id="PF25967"/>
    </source>
</evidence>
<accession>A0A9Q3YWX3</accession>
<dbReference type="GO" id="GO:0005886">
    <property type="term" value="C:plasma membrane"/>
    <property type="evidence" value="ECO:0007669"/>
    <property type="project" value="TreeGrafter"/>
</dbReference>
<dbReference type="Pfam" id="PF25967">
    <property type="entry name" value="RND-MFP_C"/>
    <property type="match status" value="1"/>
</dbReference>
<feature type="region of interest" description="Disordered" evidence="4">
    <location>
        <begin position="370"/>
        <end position="393"/>
    </location>
</feature>
<dbReference type="EMBL" id="JACXXP010000001">
    <property type="protein sequence ID" value="MBD3903300.1"/>
    <property type="molecule type" value="Genomic_DNA"/>
</dbReference>
<feature type="domain" description="Multidrug resistance protein MdtA-like alpha-helical hairpin" evidence="5">
    <location>
        <begin position="103"/>
        <end position="173"/>
    </location>
</feature>
<reference evidence="10" key="1">
    <citation type="submission" date="2021-11" db="EMBL/GenBank/DDBJ databases">
        <title>Description of novel Chryseobacterium species.</title>
        <authorList>
            <person name="Saticioglu I.B."/>
            <person name="Ay H."/>
            <person name="Altun S."/>
            <person name="Duman M."/>
        </authorList>
    </citation>
    <scope>NUCLEOTIDE SEQUENCE</scope>
    <source>
        <strain evidence="10">C-39</strain>
    </source>
</reference>
<dbReference type="InterPro" id="IPR058626">
    <property type="entry name" value="MdtA-like_b-barrel"/>
</dbReference>
<dbReference type="Pfam" id="PF25917">
    <property type="entry name" value="BSH_RND"/>
    <property type="match status" value="1"/>
</dbReference>
<dbReference type="NCBIfam" id="TIGR01730">
    <property type="entry name" value="RND_mfp"/>
    <property type="match status" value="1"/>
</dbReference>
<feature type="coiled-coil region" evidence="3">
    <location>
        <begin position="142"/>
        <end position="169"/>
    </location>
</feature>
<feature type="domain" description="Multidrug resistance protein MdtA-like C-terminal permuted SH3" evidence="8">
    <location>
        <begin position="303"/>
        <end position="364"/>
    </location>
</feature>
<keyword evidence="11" id="KW-1185">Reference proteome</keyword>
<dbReference type="SUPFAM" id="SSF111369">
    <property type="entry name" value="HlyD-like secretion proteins"/>
    <property type="match status" value="1"/>
</dbReference>
<dbReference type="GO" id="GO:0022857">
    <property type="term" value="F:transmembrane transporter activity"/>
    <property type="evidence" value="ECO:0007669"/>
    <property type="project" value="InterPro"/>
</dbReference>
<evidence type="ECO:0000313" key="11">
    <source>
        <dbReference type="Proteomes" id="UP000603715"/>
    </source>
</evidence>
<organism evidence="10 12">
    <name type="scientific">Chryseobacterium muglaense</name>
    <dbReference type="NCBI Taxonomy" id="2893752"/>
    <lineage>
        <taxon>Bacteria</taxon>
        <taxon>Pseudomonadati</taxon>
        <taxon>Bacteroidota</taxon>
        <taxon>Flavobacteriia</taxon>
        <taxon>Flavobacteriales</taxon>
        <taxon>Weeksellaceae</taxon>
        <taxon>Chryseobacterium group</taxon>
        <taxon>Chryseobacterium</taxon>
    </lineage>
</organism>
<dbReference type="InterPro" id="IPR006143">
    <property type="entry name" value="RND_pump_MFP"/>
</dbReference>
<dbReference type="InterPro" id="IPR058625">
    <property type="entry name" value="MdtA-like_BSH"/>
</dbReference>
<evidence type="ECO:0000313" key="12">
    <source>
        <dbReference type="Proteomes" id="UP001107960"/>
    </source>
</evidence>
<proteinExistence type="inferred from homology"/>
<dbReference type="EMBL" id="JAJJML010000001">
    <property type="protein sequence ID" value="MCC9036130.1"/>
    <property type="molecule type" value="Genomic_DNA"/>
</dbReference>
<evidence type="ECO:0000256" key="3">
    <source>
        <dbReference type="SAM" id="Coils"/>
    </source>
</evidence>
<evidence type="ECO:0000259" key="5">
    <source>
        <dbReference type="Pfam" id="PF25876"/>
    </source>
</evidence>
<dbReference type="PANTHER" id="PTHR30158:SF23">
    <property type="entry name" value="MULTIDRUG RESISTANCE PROTEIN MEXA"/>
    <property type="match status" value="1"/>
</dbReference>